<feature type="region of interest" description="Disordered" evidence="1">
    <location>
        <begin position="33"/>
        <end position="74"/>
    </location>
</feature>
<protein>
    <recommendedName>
        <fullName evidence="4">Nephrocystin-3</fullName>
    </recommendedName>
</protein>
<evidence type="ECO:0008006" key="4">
    <source>
        <dbReference type="Google" id="ProtNLM"/>
    </source>
</evidence>
<dbReference type="EMBL" id="LSRX01000055">
    <property type="protein sequence ID" value="OLQ11712.1"/>
    <property type="molecule type" value="Genomic_DNA"/>
</dbReference>
<comment type="caution">
    <text evidence="2">The sequence shown here is derived from an EMBL/GenBank/DDBJ whole genome shotgun (WGS) entry which is preliminary data.</text>
</comment>
<dbReference type="Pfam" id="PF13424">
    <property type="entry name" value="TPR_12"/>
    <property type="match status" value="1"/>
</dbReference>
<evidence type="ECO:0000256" key="1">
    <source>
        <dbReference type="SAM" id="MobiDB-lite"/>
    </source>
</evidence>
<feature type="region of interest" description="Disordered" evidence="1">
    <location>
        <begin position="220"/>
        <end position="262"/>
    </location>
</feature>
<dbReference type="OMA" id="DTAWFER"/>
<proteinExistence type="predicted"/>
<dbReference type="AlphaFoldDB" id="A0A1Q9EWF4"/>
<feature type="compositionally biased region" description="Pro residues" evidence="1">
    <location>
        <begin position="227"/>
        <end position="246"/>
    </location>
</feature>
<evidence type="ECO:0000313" key="2">
    <source>
        <dbReference type="EMBL" id="OLQ11712.1"/>
    </source>
</evidence>
<gene>
    <name evidence="2" type="ORF">AK812_SmicGene4447</name>
</gene>
<feature type="compositionally biased region" description="Acidic residues" evidence="1">
    <location>
        <begin position="35"/>
        <end position="46"/>
    </location>
</feature>
<evidence type="ECO:0000313" key="3">
    <source>
        <dbReference type="Proteomes" id="UP000186817"/>
    </source>
</evidence>
<sequence>MLRFLSMLLSKFDEVQELSLALTLNVSWGVKGVQEEEEEEEEEEVSWPDASPAASRAQGKDKLEASTARPSREREVAAACAALSESVEAGDTAWFERVIIQLRSILLEKQSEDAATQAETGRTTFPIRADPLKQKPPMTSLPPKPSVASGVPNPPMSTPSSLGSRQAEAQPPWLEALRLLETGIFSAGFGAFDFATDEEEDPAWARAIRILEAVPVGQGQRLQKAPMQPPVQPPAQPHAQPRPAPRTFPAAGAGGELEDPGRSTRFQSYQRQVFIQHANELEKAMISKLLQDGAGAEPGECCQIHARDAVKQPTALSCFRAPREEAVGTGRGHLVSALPSAATEDFVWSEHEFNDGEKENRRVLKEFTREFKKMAEATPDGVRNPKLLTAALDLALACVKCYEGLIQKVGEELDKADAIYRRVLGECRRRGMPWDVKCLQDLATLRCKQHRQADAAELLEELAAKAPPHPVYNQLRQYDRAETWFHQAVNLNMGRYEEALPMLRQALAEFQEQEPDQPVTIAKLHSSLGGCLHDMGRPGEAAEEYQKAYTLYAATVGRSSPLFCGAAEGLAKALQKELHCV</sequence>
<reference evidence="2 3" key="1">
    <citation type="submission" date="2016-02" db="EMBL/GenBank/DDBJ databases">
        <title>Genome analysis of coral dinoflagellate symbionts highlights evolutionary adaptations to a symbiotic lifestyle.</title>
        <authorList>
            <person name="Aranda M."/>
            <person name="Li Y."/>
            <person name="Liew Y.J."/>
            <person name="Baumgarten S."/>
            <person name="Simakov O."/>
            <person name="Wilson M."/>
            <person name="Piel J."/>
            <person name="Ashoor H."/>
            <person name="Bougouffa S."/>
            <person name="Bajic V.B."/>
            <person name="Ryu T."/>
            <person name="Ravasi T."/>
            <person name="Bayer T."/>
            <person name="Micklem G."/>
            <person name="Kim H."/>
            <person name="Bhak J."/>
            <person name="Lajeunesse T.C."/>
            <person name="Voolstra C.R."/>
        </authorList>
    </citation>
    <scope>NUCLEOTIDE SEQUENCE [LARGE SCALE GENOMIC DNA]</scope>
    <source>
        <strain evidence="2 3">CCMP2467</strain>
    </source>
</reference>
<organism evidence="2 3">
    <name type="scientific">Symbiodinium microadriaticum</name>
    <name type="common">Dinoflagellate</name>
    <name type="synonym">Zooxanthella microadriatica</name>
    <dbReference type="NCBI Taxonomy" id="2951"/>
    <lineage>
        <taxon>Eukaryota</taxon>
        <taxon>Sar</taxon>
        <taxon>Alveolata</taxon>
        <taxon>Dinophyceae</taxon>
        <taxon>Suessiales</taxon>
        <taxon>Symbiodiniaceae</taxon>
        <taxon>Symbiodinium</taxon>
    </lineage>
</organism>
<keyword evidence="3" id="KW-1185">Reference proteome</keyword>
<name>A0A1Q9EWF4_SYMMI</name>
<feature type="compositionally biased region" description="Basic and acidic residues" evidence="1">
    <location>
        <begin position="58"/>
        <end position="74"/>
    </location>
</feature>
<dbReference type="InterPro" id="IPR011990">
    <property type="entry name" value="TPR-like_helical_dom_sf"/>
</dbReference>
<accession>A0A1Q9EWF4</accession>
<dbReference type="OrthoDB" id="433151at2759"/>
<dbReference type="Gene3D" id="1.25.40.10">
    <property type="entry name" value="Tetratricopeptide repeat domain"/>
    <property type="match status" value="1"/>
</dbReference>
<dbReference type="Proteomes" id="UP000186817">
    <property type="component" value="Unassembled WGS sequence"/>
</dbReference>
<dbReference type="SUPFAM" id="SSF48452">
    <property type="entry name" value="TPR-like"/>
    <property type="match status" value="2"/>
</dbReference>
<feature type="region of interest" description="Disordered" evidence="1">
    <location>
        <begin position="115"/>
        <end position="169"/>
    </location>
</feature>